<dbReference type="SMART" id="SM00325">
    <property type="entry name" value="RhoGEF"/>
    <property type="match status" value="1"/>
</dbReference>
<dbReference type="PROSITE" id="PS50010">
    <property type="entry name" value="DH_2"/>
    <property type="match status" value="1"/>
</dbReference>
<accession>A0A820T7U2</accession>
<dbReference type="PROSITE" id="PS50003">
    <property type="entry name" value="PH_DOMAIN"/>
    <property type="match status" value="2"/>
</dbReference>
<dbReference type="InterPro" id="IPR011993">
    <property type="entry name" value="PH-like_dom_sf"/>
</dbReference>
<dbReference type="CDD" id="cd00160">
    <property type="entry name" value="RhoGEF"/>
    <property type="match status" value="1"/>
</dbReference>
<feature type="domain" description="PH" evidence="1">
    <location>
        <begin position="468"/>
        <end position="565"/>
    </location>
</feature>
<dbReference type="InterPro" id="IPR051835">
    <property type="entry name" value="RAC1-GEF"/>
</dbReference>
<dbReference type="InterPro" id="IPR035899">
    <property type="entry name" value="DBL_dom_sf"/>
</dbReference>
<dbReference type="Proteomes" id="UP000663862">
    <property type="component" value="Unassembled WGS sequence"/>
</dbReference>
<dbReference type="GO" id="GO:0005085">
    <property type="term" value="F:guanyl-nucleotide exchange factor activity"/>
    <property type="evidence" value="ECO:0007669"/>
    <property type="project" value="InterPro"/>
</dbReference>
<dbReference type="Gene3D" id="1.20.900.10">
    <property type="entry name" value="Dbl homology (DH) domain"/>
    <property type="match status" value="1"/>
</dbReference>
<dbReference type="PANTHER" id="PTHR45858:SF5">
    <property type="entry name" value="MOESIN_EZRIN_RADIXIN HOMOLOG 1"/>
    <property type="match status" value="1"/>
</dbReference>
<feature type="domain" description="PH" evidence="1">
    <location>
        <begin position="295"/>
        <end position="392"/>
    </location>
</feature>
<dbReference type="SUPFAM" id="SSF48065">
    <property type="entry name" value="DBL homology domain (DH-domain)"/>
    <property type="match status" value="1"/>
</dbReference>
<protein>
    <submittedName>
        <fullName evidence="3">Uncharacterized protein</fullName>
    </submittedName>
</protein>
<dbReference type="SUPFAM" id="SSF50729">
    <property type="entry name" value="PH domain-like"/>
    <property type="match status" value="2"/>
</dbReference>
<proteinExistence type="predicted"/>
<gene>
    <name evidence="3" type="ORF">TSG867_LOCUS18107</name>
</gene>
<dbReference type="Pfam" id="PF00169">
    <property type="entry name" value="PH"/>
    <property type="match status" value="2"/>
</dbReference>
<name>A0A820T7U2_9BILA</name>
<dbReference type="CDD" id="cd01220">
    <property type="entry name" value="PH1_FARP1-like"/>
    <property type="match status" value="1"/>
</dbReference>
<feature type="domain" description="DH" evidence="2">
    <location>
        <begin position="42"/>
        <end position="265"/>
    </location>
</feature>
<reference evidence="3" key="1">
    <citation type="submission" date="2021-02" db="EMBL/GenBank/DDBJ databases">
        <authorList>
            <person name="Nowell W R."/>
        </authorList>
    </citation>
    <scope>NUCLEOTIDE SEQUENCE</scope>
</reference>
<dbReference type="InterPro" id="IPR001849">
    <property type="entry name" value="PH_domain"/>
</dbReference>
<organism evidence="3 4">
    <name type="scientific">Rotaria socialis</name>
    <dbReference type="NCBI Taxonomy" id="392032"/>
    <lineage>
        <taxon>Eukaryota</taxon>
        <taxon>Metazoa</taxon>
        <taxon>Spiralia</taxon>
        <taxon>Gnathifera</taxon>
        <taxon>Rotifera</taxon>
        <taxon>Eurotatoria</taxon>
        <taxon>Bdelloidea</taxon>
        <taxon>Philodinida</taxon>
        <taxon>Philodinidae</taxon>
        <taxon>Rotaria</taxon>
    </lineage>
</organism>
<evidence type="ECO:0000259" key="1">
    <source>
        <dbReference type="PROSITE" id="PS50003"/>
    </source>
</evidence>
<sequence length="573" mass="67258">MNQQIAGIPRLIGSVPLPPTSLSTHFPTSVSSTMIISPLHDRAFFICKELLMTERTYKKDIEVVADNFRCELMLIINEQNDTYLDQDEQQQQQQQQKNLEKDSLINLSDLLFTCLVPIYNFHVHFLRQLEQRISIWENRSIPGNEYGNGETTHQHIGDIIANLVEILPTYESYIESYDRLLSELEYVLKYNRRFDLVYKEFESQKFCYLSFISFLLKPLQRLLHYEYLLEKLLKYYRQNNNDMDYQDCYGIYIKIQDHIENFTESLTSLLNRQKLIELQRDLIGVDNLSILHDRQFIREGCLQKLSRKGYQQRMFFLFSDVLLYCARSSSPILQFKLHGELPLKLMTVEDSDERVKIPNSISIYTGTRSLLVAANSETEKNKWLNDLISGIENINSTSDEQHKNQYTSTLKSNASSENLDYSVVGTVEEEKIHQIEPSCIQHRANTTMHVCWHRNLSVSMNDHRQSIKNQLSGYLLRKFKNSNGWQKLWVVFTNFCLFFYKTYQDDFPLASLPLLGYRSSLPSETDGVNKDFVFKLQFKNHVYFFRAESQYAFDRWMEVVSSTTISSTNPTSD</sequence>
<dbReference type="FunFam" id="2.30.29.30:FF:000046">
    <property type="entry name" value="FERM, RhoGEF and pleckstrin domain-containing protein 1"/>
    <property type="match status" value="1"/>
</dbReference>
<dbReference type="SMART" id="SM00233">
    <property type="entry name" value="PH"/>
    <property type="match status" value="2"/>
</dbReference>
<evidence type="ECO:0000259" key="2">
    <source>
        <dbReference type="PROSITE" id="PS50010"/>
    </source>
</evidence>
<dbReference type="PANTHER" id="PTHR45858">
    <property type="entry name" value="FERM DOMAIN CONTAINING PROTEIN"/>
    <property type="match status" value="1"/>
</dbReference>
<evidence type="ECO:0000313" key="3">
    <source>
        <dbReference type="EMBL" id="CAF4464562.1"/>
    </source>
</evidence>
<dbReference type="Gene3D" id="2.30.29.30">
    <property type="entry name" value="Pleckstrin-homology domain (PH domain)/Phosphotyrosine-binding domain (PTB)"/>
    <property type="match status" value="2"/>
</dbReference>
<comment type="caution">
    <text evidence="3">The sequence shown here is derived from an EMBL/GenBank/DDBJ whole genome shotgun (WGS) entry which is preliminary data.</text>
</comment>
<evidence type="ECO:0000313" key="4">
    <source>
        <dbReference type="Proteomes" id="UP000663862"/>
    </source>
</evidence>
<dbReference type="InterPro" id="IPR000219">
    <property type="entry name" value="DH_dom"/>
</dbReference>
<dbReference type="CDD" id="cd13235">
    <property type="entry name" value="PH2_FARP1-like"/>
    <property type="match status" value="1"/>
</dbReference>
<dbReference type="EMBL" id="CAJOBQ010001191">
    <property type="protein sequence ID" value="CAF4464562.1"/>
    <property type="molecule type" value="Genomic_DNA"/>
</dbReference>
<dbReference type="AlphaFoldDB" id="A0A820T7U2"/>
<dbReference type="Pfam" id="PF00621">
    <property type="entry name" value="RhoGEF"/>
    <property type="match status" value="1"/>
</dbReference>